<accession>A0A8S1H8X5</accession>
<evidence type="ECO:0000313" key="3">
    <source>
        <dbReference type="Proteomes" id="UP000835052"/>
    </source>
</evidence>
<gene>
    <name evidence="2" type="ORF">CAUJ_LOCUS7706</name>
</gene>
<dbReference type="SUPFAM" id="SSF53254">
    <property type="entry name" value="Phosphoglycerate mutase-like"/>
    <property type="match status" value="1"/>
</dbReference>
<sequence length="267" mass="30500">MAHTLPEYVNYVNSPNVSQLLSNLSVYVGLPVNLGMFWVIPDTLLSERVHFMDVLLKNVSWYSEDFYQRMQVINHHMNYFDSGIYQKPSIVNGIDVSFEILKLRVGPVMKEVYERMLAKVNCLKDPKNCDPYYQNLLYYVYSAHDETIYSMFTAFGIEDLCAPGAGEWPAFAAATLVELFLDRNNDPYFQILYRANSTTDFQAMTPLIAACGGATYCPLNVFKEAAEFYKTDMEIHAYCQVLPSQSSSTISVLIATFFSFVVFLRLL</sequence>
<dbReference type="Gene3D" id="3.40.50.1240">
    <property type="entry name" value="Phosphoglycerate mutase-like"/>
    <property type="match status" value="1"/>
</dbReference>
<comment type="similarity">
    <text evidence="1">Belongs to the histidine acid phosphatase family.</text>
</comment>
<dbReference type="GO" id="GO:0016791">
    <property type="term" value="F:phosphatase activity"/>
    <property type="evidence" value="ECO:0007669"/>
    <property type="project" value="TreeGrafter"/>
</dbReference>
<dbReference type="InterPro" id="IPR000560">
    <property type="entry name" value="His_Pase_clade-2"/>
</dbReference>
<name>A0A8S1H8X5_9PELO</name>
<dbReference type="PANTHER" id="PTHR11567:SF206">
    <property type="entry name" value="HISTIDINE ACID PHOSPHATASE-RELATED"/>
    <property type="match status" value="1"/>
</dbReference>
<evidence type="ECO:0000313" key="2">
    <source>
        <dbReference type="EMBL" id="CAD6191787.1"/>
    </source>
</evidence>
<proteinExistence type="inferred from homology"/>
<dbReference type="PANTHER" id="PTHR11567">
    <property type="entry name" value="ACID PHOSPHATASE-RELATED"/>
    <property type="match status" value="1"/>
</dbReference>
<dbReference type="EMBL" id="CAJGYM010000023">
    <property type="protein sequence ID" value="CAD6191787.1"/>
    <property type="molecule type" value="Genomic_DNA"/>
</dbReference>
<dbReference type="AlphaFoldDB" id="A0A8S1H8X5"/>
<comment type="caution">
    <text evidence="2">The sequence shown here is derived from an EMBL/GenBank/DDBJ whole genome shotgun (WGS) entry which is preliminary data.</text>
</comment>
<keyword evidence="3" id="KW-1185">Reference proteome</keyword>
<dbReference type="InterPro" id="IPR029033">
    <property type="entry name" value="His_PPase_superfam"/>
</dbReference>
<dbReference type="InterPro" id="IPR050645">
    <property type="entry name" value="Histidine_acid_phosphatase"/>
</dbReference>
<dbReference type="Proteomes" id="UP000835052">
    <property type="component" value="Unassembled WGS sequence"/>
</dbReference>
<evidence type="ECO:0000256" key="1">
    <source>
        <dbReference type="ARBA" id="ARBA00005375"/>
    </source>
</evidence>
<protein>
    <submittedName>
        <fullName evidence="2">Uncharacterized protein</fullName>
    </submittedName>
</protein>
<reference evidence="2" key="1">
    <citation type="submission" date="2020-10" db="EMBL/GenBank/DDBJ databases">
        <authorList>
            <person name="Kikuchi T."/>
        </authorList>
    </citation>
    <scope>NUCLEOTIDE SEQUENCE</scope>
    <source>
        <strain evidence="2">NKZ352</strain>
    </source>
</reference>
<dbReference type="OrthoDB" id="5821688at2759"/>
<organism evidence="2 3">
    <name type="scientific">Caenorhabditis auriculariae</name>
    <dbReference type="NCBI Taxonomy" id="2777116"/>
    <lineage>
        <taxon>Eukaryota</taxon>
        <taxon>Metazoa</taxon>
        <taxon>Ecdysozoa</taxon>
        <taxon>Nematoda</taxon>
        <taxon>Chromadorea</taxon>
        <taxon>Rhabditida</taxon>
        <taxon>Rhabditina</taxon>
        <taxon>Rhabditomorpha</taxon>
        <taxon>Rhabditoidea</taxon>
        <taxon>Rhabditidae</taxon>
        <taxon>Peloderinae</taxon>
        <taxon>Caenorhabditis</taxon>
    </lineage>
</organism>
<dbReference type="Pfam" id="PF00328">
    <property type="entry name" value="His_Phos_2"/>
    <property type="match status" value="1"/>
</dbReference>